<dbReference type="CDD" id="cd04664">
    <property type="entry name" value="NUDIX_DHNTPase_like"/>
    <property type="match status" value="1"/>
</dbReference>
<proteinExistence type="predicted"/>
<dbReference type="PANTHER" id="PTHR43736">
    <property type="entry name" value="ADP-RIBOSE PYROPHOSPHATASE"/>
    <property type="match status" value="1"/>
</dbReference>
<accession>A0ABW7EJZ1</accession>
<dbReference type="Gene3D" id="3.90.79.10">
    <property type="entry name" value="Nucleoside Triphosphate Pyrophosphohydrolase"/>
    <property type="match status" value="1"/>
</dbReference>
<dbReference type="InterPro" id="IPR003564">
    <property type="entry name" value="DHNTPase"/>
</dbReference>
<gene>
    <name evidence="2" type="primary">nudB</name>
    <name evidence="2" type="ORF">ACG02S_04730</name>
</gene>
<dbReference type="EMBL" id="JBIGHY010000001">
    <property type="protein sequence ID" value="MFG6413199.1"/>
    <property type="molecule type" value="Genomic_DNA"/>
</dbReference>
<name>A0ABW7EJZ1_9BURK</name>
<dbReference type="EC" id="3.6.1.67" evidence="2"/>
<protein>
    <submittedName>
        <fullName evidence="2">Dihydroneopterin triphosphate diphosphatase</fullName>
        <ecNumber evidence="2">3.6.1.67</ecNumber>
    </submittedName>
</protein>
<dbReference type="RefSeq" id="WP_394469276.1">
    <property type="nucleotide sequence ID" value="NZ_JBIGHY010000001.1"/>
</dbReference>
<keyword evidence="3" id="KW-1185">Reference proteome</keyword>
<dbReference type="NCBIfam" id="NF006961">
    <property type="entry name" value="PRK09438.1"/>
    <property type="match status" value="1"/>
</dbReference>
<dbReference type="GO" id="GO:0019177">
    <property type="term" value="F:dihydroneopterin triphosphate pyrophosphohydrolase activity"/>
    <property type="evidence" value="ECO:0007669"/>
    <property type="project" value="UniProtKB-EC"/>
</dbReference>
<dbReference type="PROSITE" id="PS51462">
    <property type="entry name" value="NUDIX"/>
    <property type="match status" value="1"/>
</dbReference>
<dbReference type="InterPro" id="IPR000086">
    <property type="entry name" value="NUDIX_hydrolase_dom"/>
</dbReference>
<dbReference type="Pfam" id="PF00293">
    <property type="entry name" value="NUDIX"/>
    <property type="match status" value="1"/>
</dbReference>
<reference evidence="2 3" key="1">
    <citation type="submission" date="2024-09" db="EMBL/GenBank/DDBJ databases">
        <title>Novel species of the genus Pelomonas and Roseateles isolated from streams.</title>
        <authorList>
            <person name="Lu H."/>
        </authorList>
    </citation>
    <scope>NUCLEOTIDE SEQUENCE [LARGE SCALE GENOMIC DNA]</scope>
    <source>
        <strain evidence="2 3">DC23W</strain>
    </source>
</reference>
<organism evidence="2 3">
    <name type="scientific">Pelomonas dachongensis</name>
    <dbReference type="NCBI Taxonomy" id="3299029"/>
    <lineage>
        <taxon>Bacteria</taxon>
        <taxon>Pseudomonadati</taxon>
        <taxon>Pseudomonadota</taxon>
        <taxon>Betaproteobacteria</taxon>
        <taxon>Burkholderiales</taxon>
        <taxon>Sphaerotilaceae</taxon>
        <taxon>Roseateles</taxon>
    </lineage>
</organism>
<comment type="caution">
    <text evidence="2">The sequence shown here is derived from an EMBL/GenBank/DDBJ whole genome shotgun (WGS) entry which is preliminary data.</text>
</comment>
<dbReference type="InterPro" id="IPR015797">
    <property type="entry name" value="NUDIX_hydrolase-like_dom_sf"/>
</dbReference>
<evidence type="ECO:0000313" key="3">
    <source>
        <dbReference type="Proteomes" id="UP001606300"/>
    </source>
</evidence>
<dbReference type="PANTHER" id="PTHR43736:SF1">
    <property type="entry name" value="DIHYDRONEOPTERIN TRIPHOSPHATE DIPHOSPHATASE"/>
    <property type="match status" value="1"/>
</dbReference>
<evidence type="ECO:0000313" key="2">
    <source>
        <dbReference type="EMBL" id="MFG6413199.1"/>
    </source>
</evidence>
<dbReference type="SUPFAM" id="SSF55811">
    <property type="entry name" value="Nudix"/>
    <property type="match status" value="1"/>
</dbReference>
<dbReference type="Proteomes" id="UP001606300">
    <property type="component" value="Unassembled WGS sequence"/>
</dbReference>
<dbReference type="PRINTS" id="PR01404">
    <property type="entry name" value="NPPPHYDRLASE"/>
</dbReference>
<sequence>MQLAKPFKIPESVLVVIHTADLQVLLIERADHPGFWQSVTGSRESLDEPLAETARREVLEETGFAADAPGSELRDWQLANVYEIYPRWRHRYAPGVTHNTEHVFGLQVPAALAPILAPREHLSWVWLPWQEAADRCFSPSNAEAVLQLPRFSRAPMS</sequence>
<feature type="domain" description="Nudix hydrolase" evidence="1">
    <location>
        <begin position="6"/>
        <end position="149"/>
    </location>
</feature>
<evidence type="ECO:0000259" key="1">
    <source>
        <dbReference type="PROSITE" id="PS51462"/>
    </source>
</evidence>
<keyword evidence="2" id="KW-0378">Hydrolase</keyword>